<protein>
    <recommendedName>
        <fullName evidence="5 14">Pyruvate kinase</fullName>
        <ecNumber evidence="5 14">2.7.1.40</ecNumber>
    </recommendedName>
</protein>
<feature type="domain" description="Pyruvate kinase C-terminal" evidence="16">
    <location>
        <begin position="374"/>
        <end position="485"/>
    </location>
</feature>
<dbReference type="NCBIfam" id="TIGR01064">
    <property type="entry name" value="pyruv_kin"/>
    <property type="match status" value="1"/>
</dbReference>
<keyword evidence="12 14" id="KW-0324">Glycolysis</keyword>
<feature type="non-terminal residue" evidence="17">
    <location>
        <position position="1"/>
    </location>
</feature>
<dbReference type="InterPro" id="IPR011037">
    <property type="entry name" value="Pyrv_Knase-like_insert_dom_sf"/>
</dbReference>
<evidence type="ECO:0000256" key="10">
    <source>
        <dbReference type="ARBA" id="ARBA00022840"/>
    </source>
</evidence>
<dbReference type="GO" id="GO:0000287">
    <property type="term" value="F:magnesium ion binding"/>
    <property type="evidence" value="ECO:0007669"/>
    <property type="project" value="InterPro"/>
</dbReference>
<feature type="domain" description="Pyruvate kinase barrel" evidence="15">
    <location>
        <begin position="8"/>
        <end position="339"/>
    </location>
</feature>
<dbReference type="GO" id="GO:0030955">
    <property type="term" value="F:potassium ion binding"/>
    <property type="evidence" value="ECO:0007669"/>
    <property type="project" value="InterPro"/>
</dbReference>
<evidence type="ECO:0000256" key="8">
    <source>
        <dbReference type="ARBA" id="ARBA00022741"/>
    </source>
</evidence>
<dbReference type="InterPro" id="IPR015806">
    <property type="entry name" value="Pyrv_Knase_insert_dom_sf"/>
</dbReference>
<evidence type="ECO:0000256" key="14">
    <source>
        <dbReference type="RuleBase" id="RU000504"/>
    </source>
</evidence>
<feature type="non-terminal residue" evidence="17">
    <location>
        <position position="486"/>
    </location>
</feature>
<evidence type="ECO:0000256" key="1">
    <source>
        <dbReference type="ARBA" id="ARBA00001946"/>
    </source>
</evidence>
<keyword evidence="7" id="KW-0479">Metal-binding</keyword>
<keyword evidence="6 14" id="KW-0808">Transferase</keyword>
<dbReference type="InterPro" id="IPR040442">
    <property type="entry name" value="Pyrv_kinase-like_dom_sf"/>
</dbReference>
<comment type="cofactor">
    <cofactor evidence="2">
        <name>K(+)</name>
        <dbReference type="ChEBI" id="CHEBI:29103"/>
    </cofactor>
</comment>
<evidence type="ECO:0000259" key="16">
    <source>
        <dbReference type="Pfam" id="PF02887"/>
    </source>
</evidence>
<dbReference type="PANTHER" id="PTHR11817">
    <property type="entry name" value="PYRUVATE KINASE"/>
    <property type="match status" value="1"/>
</dbReference>
<dbReference type="PRINTS" id="PR01050">
    <property type="entry name" value="PYRUVTKNASE"/>
</dbReference>
<dbReference type="InterPro" id="IPR036918">
    <property type="entry name" value="Pyrv_Knase_C_sf"/>
</dbReference>
<comment type="catalytic activity">
    <reaction evidence="14">
        <text>pyruvate + ATP = phosphoenolpyruvate + ADP + H(+)</text>
        <dbReference type="Rhea" id="RHEA:18157"/>
        <dbReference type="ChEBI" id="CHEBI:15361"/>
        <dbReference type="ChEBI" id="CHEBI:15378"/>
        <dbReference type="ChEBI" id="CHEBI:30616"/>
        <dbReference type="ChEBI" id="CHEBI:58702"/>
        <dbReference type="ChEBI" id="CHEBI:456216"/>
        <dbReference type="EC" id="2.7.1.40"/>
    </reaction>
</comment>
<dbReference type="InterPro" id="IPR015813">
    <property type="entry name" value="Pyrv/PenolPyrv_kinase-like_dom"/>
</dbReference>
<gene>
    <name evidence="17" type="ORF">g.30895</name>
</gene>
<reference evidence="17" key="1">
    <citation type="submission" date="2015-11" db="EMBL/GenBank/DDBJ databases">
        <title>De novo transcriptome assembly of four potential Pierce s Disease insect vectors from Arizona vineyards.</title>
        <authorList>
            <person name="Tassone E.E."/>
        </authorList>
    </citation>
    <scope>NUCLEOTIDE SEQUENCE</scope>
</reference>
<keyword evidence="10" id="KW-0067">ATP-binding</keyword>
<accession>A0A1B6JP83</accession>
<dbReference type="UniPathway" id="UPA00109">
    <property type="reaction ID" value="UER00188"/>
</dbReference>
<evidence type="ECO:0000256" key="3">
    <source>
        <dbReference type="ARBA" id="ARBA00004997"/>
    </source>
</evidence>
<evidence type="ECO:0000256" key="7">
    <source>
        <dbReference type="ARBA" id="ARBA00022723"/>
    </source>
</evidence>
<proteinExistence type="inferred from homology"/>
<name>A0A1B6JP83_9HEMI</name>
<dbReference type="Gene3D" id="2.40.33.10">
    <property type="entry name" value="PK beta-barrel domain-like"/>
    <property type="match status" value="1"/>
</dbReference>
<dbReference type="EC" id="2.7.1.40" evidence="5 14"/>
<evidence type="ECO:0000256" key="11">
    <source>
        <dbReference type="ARBA" id="ARBA00022842"/>
    </source>
</evidence>
<dbReference type="Gene3D" id="3.20.20.60">
    <property type="entry name" value="Phosphoenolpyruvate-binding domains"/>
    <property type="match status" value="1"/>
</dbReference>
<dbReference type="SUPFAM" id="SSF50800">
    <property type="entry name" value="PK beta-barrel domain-like"/>
    <property type="match status" value="1"/>
</dbReference>
<dbReference type="FunFam" id="3.40.1380.20:FF:000001">
    <property type="entry name" value="Pyruvate kinase"/>
    <property type="match status" value="1"/>
</dbReference>
<evidence type="ECO:0000256" key="12">
    <source>
        <dbReference type="ARBA" id="ARBA00023152"/>
    </source>
</evidence>
<evidence type="ECO:0000256" key="13">
    <source>
        <dbReference type="ARBA" id="ARBA00023317"/>
    </source>
</evidence>
<evidence type="ECO:0000256" key="5">
    <source>
        <dbReference type="ARBA" id="ARBA00012142"/>
    </source>
</evidence>
<dbReference type="GO" id="GO:0005524">
    <property type="term" value="F:ATP binding"/>
    <property type="evidence" value="ECO:0007669"/>
    <property type="project" value="UniProtKB-KW"/>
</dbReference>
<dbReference type="Pfam" id="PF02887">
    <property type="entry name" value="PK_C"/>
    <property type="match status" value="1"/>
</dbReference>
<dbReference type="InterPro" id="IPR001697">
    <property type="entry name" value="Pyr_Knase"/>
</dbReference>
<evidence type="ECO:0000313" key="17">
    <source>
        <dbReference type="EMBL" id="JAT00976.1"/>
    </source>
</evidence>
<comment type="cofactor">
    <cofactor evidence="1">
        <name>Mg(2+)</name>
        <dbReference type="ChEBI" id="CHEBI:18420"/>
    </cofactor>
</comment>
<dbReference type="AlphaFoldDB" id="A0A1B6JP83"/>
<dbReference type="SUPFAM" id="SSF51621">
    <property type="entry name" value="Phosphoenolpyruvate/pyruvate domain"/>
    <property type="match status" value="1"/>
</dbReference>
<dbReference type="GO" id="GO:0004743">
    <property type="term" value="F:pyruvate kinase activity"/>
    <property type="evidence" value="ECO:0007669"/>
    <property type="project" value="UniProtKB-EC"/>
</dbReference>
<dbReference type="Pfam" id="PF00224">
    <property type="entry name" value="PK"/>
    <property type="match status" value="1"/>
</dbReference>
<organism evidence="17">
    <name type="scientific">Homalodisca liturata</name>
    <dbReference type="NCBI Taxonomy" id="320908"/>
    <lineage>
        <taxon>Eukaryota</taxon>
        <taxon>Metazoa</taxon>
        <taxon>Ecdysozoa</taxon>
        <taxon>Arthropoda</taxon>
        <taxon>Hexapoda</taxon>
        <taxon>Insecta</taxon>
        <taxon>Pterygota</taxon>
        <taxon>Neoptera</taxon>
        <taxon>Paraneoptera</taxon>
        <taxon>Hemiptera</taxon>
        <taxon>Auchenorrhyncha</taxon>
        <taxon>Membracoidea</taxon>
        <taxon>Cicadellidae</taxon>
        <taxon>Cicadellinae</taxon>
        <taxon>Proconiini</taxon>
        <taxon>Homalodisca</taxon>
    </lineage>
</organism>
<keyword evidence="9 14" id="KW-0418">Kinase</keyword>
<dbReference type="EMBL" id="GECU01006731">
    <property type="protein sequence ID" value="JAT00976.1"/>
    <property type="molecule type" value="Transcribed_RNA"/>
</dbReference>
<sequence length="486" mass="52813">PPLSTALTRIACTIGPSSNNVDMLVDLMEQGMSIALVPLSLGVRQDHINMITNLRTANIALNQIKNRVVPLGIAVQTKGPGLRIGGLVKDMPVELPLHHKVTLTTDKIWRTKGTEHYIYIGFPDLCYTLKAGDVLLVGNGVVILQIELIDQNEAVCKVVGAGVVHSYMSVAVPDVPLRLSPLTDEDEDDLRLVATMGVDIVVATHTQNATHVKNVRRILAEANNSGNGVKVWAQLETKEALDNLESIVEVADAIVLSRVSLTQDLPADKLFLAQKLVLGTCNKVGVPVFVTSHFLPSMQAEVTPSVSELMDVSCTVLDGVDGFILRNTTAVGKHPDHTVKTLRAVCLEAEAAVWHSQTFEYLSSHVPPPIDPTHAIAISAVEASLKSRSAAILLATTSGHSARLVARYRPRCPIIAVSRYGQVSRQLNTWRAIIPLHYVDPPLPDWTREVDVRLQFAIEFGKQQGMIKPGDPIVMMNGWRQGAGFT</sequence>
<evidence type="ECO:0000256" key="4">
    <source>
        <dbReference type="ARBA" id="ARBA00008663"/>
    </source>
</evidence>
<evidence type="ECO:0000259" key="15">
    <source>
        <dbReference type="Pfam" id="PF00224"/>
    </source>
</evidence>
<keyword evidence="11 14" id="KW-0460">Magnesium</keyword>
<comment type="similarity">
    <text evidence="4 14">Belongs to the pyruvate kinase family.</text>
</comment>
<keyword evidence="8" id="KW-0547">Nucleotide-binding</keyword>
<evidence type="ECO:0000256" key="2">
    <source>
        <dbReference type="ARBA" id="ARBA00001958"/>
    </source>
</evidence>
<keyword evidence="13" id="KW-0670">Pyruvate</keyword>
<dbReference type="GO" id="GO:0016301">
    <property type="term" value="F:kinase activity"/>
    <property type="evidence" value="ECO:0007669"/>
    <property type="project" value="UniProtKB-KW"/>
</dbReference>
<dbReference type="Gene3D" id="3.40.1380.20">
    <property type="entry name" value="Pyruvate kinase, C-terminal domain"/>
    <property type="match status" value="1"/>
</dbReference>
<evidence type="ECO:0000256" key="9">
    <source>
        <dbReference type="ARBA" id="ARBA00022777"/>
    </source>
</evidence>
<dbReference type="InterPro" id="IPR015795">
    <property type="entry name" value="Pyrv_Knase_C"/>
</dbReference>
<comment type="pathway">
    <text evidence="3 14">Carbohydrate degradation; glycolysis; pyruvate from D-glyceraldehyde 3-phosphate: step 5/5.</text>
</comment>
<dbReference type="SUPFAM" id="SSF52935">
    <property type="entry name" value="PK C-terminal domain-like"/>
    <property type="match status" value="1"/>
</dbReference>
<evidence type="ECO:0000256" key="6">
    <source>
        <dbReference type="ARBA" id="ARBA00022679"/>
    </source>
</evidence>
<dbReference type="InterPro" id="IPR015793">
    <property type="entry name" value="Pyrv_Knase_brl"/>
</dbReference>